<keyword evidence="3" id="KW-0170">Cobalt</keyword>
<evidence type="ECO:0000313" key="6">
    <source>
        <dbReference type="EMBL" id="HIP56523.1"/>
    </source>
</evidence>
<evidence type="ECO:0000256" key="2">
    <source>
        <dbReference type="ARBA" id="ARBA00022723"/>
    </source>
</evidence>
<evidence type="ECO:0000256" key="3">
    <source>
        <dbReference type="ARBA" id="ARBA00023285"/>
    </source>
</evidence>
<dbReference type="Pfam" id="PF02607">
    <property type="entry name" value="B12-binding_2"/>
    <property type="match status" value="1"/>
</dbReference>
<dbReference type="PANTHER" id="PTHR45833:SF1">
    <property type="entry name" value="METHIONINE SYNTHASE"/>
    <property type="match status" value="1"/>
</dbReference>
<dbReference type="EMBL" id="DQTV01000008">
    <property type="protein sequence ID" value="HIP56523.1"/>
    <property type="molecule type" value="Genomic_DNA"/>
</dbReference>
<feature type="domain" description="B12-binding" evidence="4">
    <location>
        <begin position="92"/>
        <end position="218"/>
    </location>
</feature>
<organism evidence="6 7">
    <name type="scientific">Ignisphaera aggregans</name>
    <dbReference type="NCBI Taxonomy" id="334771"/>
    <lineage>
        <taxon>Archaea</taxon>
        <taxon>Thermoproteota</taxon>
        <taxon>Thermoprotei</taxon>
        <taxon>Desulfurococcales</taxon>
        <taxon>Desulfurococcaceae</taxon>
        <taxon>Ignisphaera</taxon>
    </lineage>
</organism>
<dbReference type="InterPro" id="IPR003759">
    <property type="entry name" value="Cbl-bd_cap"/>
</dbReference>
<reference evidence="6" key="1">
    <citation type="journal article" date="2020" name="ISME J.">
        <title>Gammaproteobacteria mediating utilization of methyl-, sulfur- and petroleum organic compounds in deep ocean hydrothermal plumes.</title>
        <authorList>
            <person name="Zhou Z."/>
            <person name="Liu Y."/>
            <person name="Pan J."/>
            <person name="Cron B.R."/>
            <person name="Toner B.M."/>
            <person name="Anantharaman K."/>
            <person name="Breier J.A."/>
            <person name="Dick G.J."/>
            <person name="Li M."/>
        </authorList>
    </citation>
    <scope>NUCLEOTIDE SEQUENCE</scope>
    <source>
        <strain evidence="6">SZUA-1435</strain>
    </source>
</reference>
<dbReference type="Proteomes" id="UP000605805">
    <property type="component" value="Unassembled WGS sequence"/>
</dbReference>
<dbReference type="GO" id="GO:0005829">
    <property type="term" value="C:cytosol"/>
    <property type="evidence" value="ECO:0007669"/>
    <property type="project" value="TreeGrafter"/>
</dbReference>
<proteinExistence type="inferred from homology"/>
<dbReference type="Gene3D" id="3.40.50.280">
    <property type="entry name" value="Cobalamin-binding domain"/>
    <property type="match status" value="1"/>
</dbReference>
<evidence type="ECO:0000259" key="5">
    <source>
        <dbReference type="PROSITE" id="PS51337"/>
    </source>
</evidence>
<comment type="caution">
    <text evidence="6">The sequence shown here is derived from an EMBL/GenBank/DDBJ whole genome shotgun (WGS) entry which is preliminary data.</text>
</comment>
<evidence type="ECO:0000259" key="4">
    <source>
        <dbReference type="PROSITE" id="PS51332"/>
    </source>
</evidence>
<dbReference type="PROSITE" id="PS51337">
    <property type="entry name" value="B12_BINDING_NTER"/>
    <property type="match status" value="1"/>
</dbReference>
<dbReference type="InterPro" id="IPR036724">
    <property type="entry name" value="Cobalamin-bd_sf"/>
</dbReference>
<sequence>MDVLEKIRRCLVDLDRVCVEEAVREALRSGVSATEIVLGPLSEGMNEIGKLFESGEYFIAELIEAADIFKNVMKFLEPLIRAESSKNAVRKGLRIVIGTVKGDIHDIGKSIVVAMLQAAGHQVIDLGVDVPAERFVEAVKEYGAHVVGMSALLTSTARYMKTVVEELEKAGLRKRVFIIIGGAATTPELAKEIGADAWARDAVEAVKIVNRLAQELSS</sequence>
<dbReference type="Gene3D" id="1.10.1240.10">
    <property type="entry name" value="Methionine synthase domain"/>
    <property type="match status" value="1"/>
</dbReference>
<dbReference type="SUPFAM" id="SSF47644">
    <property type="entry name" value="Methionine synthase domain"/>
    <property type="match status" value="1"/>
</dbReference>
<name>A0A832YWN7_9CREN</name>
<keyword evidence="2" id="KW-0479">Metal-binding</keyword>
<dbReference type="Pfam" id="PF02310">
    <property type="entry name" value="B12-binding"/>
    <property type="match status" value="1"/>
</dbReference>
<gene>
    <name evidence="6" type="ORF">EYH02_00405</name>
</gene>
<protein>
    <submittedName>
        <fullName evidence="6">Cobalamin-binding protein</fullName>
    </submittedName>
</protein>
<dbReference type="GO" id="GO:0046872">
    <property type="term" value="F:metal ion binding"/>
    <property type="evidence" value="ECO:0007669"/>
    <property type="project" value="UniProtKB-KW"/>
</dbReference>
<dbReference type="InterPro" id="IPR006158">
    <property type="entry name" value="Cobalamin-bd"/>
</dbReference>
<feature type="domain" description="B12-binding N-terminal" evidence="5">
    <location>
        <begin position="1"/>
        <end position="88"/>
    </location>
</feature>
<dbReference type="PANTHER" id="PTHR45833">
    <property type="entry name" value="METHIONINE SYNTHASE"/>
    <property type="match status" value="1"/>
</dbReference>
<dbReference type="AlphaFoldDB" id="A0A832YWN7"/>
<dbReference type="GO" id="GO:0046653">
    <property type="term" value="P:tetrahydrofolate metabolic process"/>
    <property type="evidence" value="ECO:0007669"/>
    <property type="project" value="TreeGrafter"/>
</dbReference>
<accession>A0A832YWN7</accession>
<dbReference type="InterPro" id="IPR036594">
    <property type="entry name" value="Meth_synthase_dom"/>
</dbReference>
<dbReference type="GO" id="GO:0008705">
    <property type="term" value="F:methionine synthase activity"/>
    <property type="evidence" value="ECO:0007669"/>
    <property type="project" value="TreeGrafter"/>
</dbReference>
<comment type="similarity">
    <text evidence="1">Belongs to the methylamine corrinoid protein family.</text>
</comment>
<dbReference type="GO" id="GO:0050667">
    <property type="term" value="P:homocysteine metabolic process"/>
    <property type="evidence" value="ECO:0007669"/>
    <property type="project" value="TreeGrafter"/>
</dbReference>
<dbReference type="FunFam" id="3.40.50.280:FF:000003">
    <property type="entry name" value="Dimethylamine methyltransferase corrinoid protein"/>
    <property type="match status" value="1"/>
</dbReference>
<dbReference type="CDD" id="cd02070">
    <property type="entry name" value="corrinoid_protein_B12-BD"/>
    <property type="match status" value="1"/>
</dbReference>
<evidence type="ECO:0000313" key="7">
    <source>
        <dbReference type="Proteomes" id="UP000605805"/>
    </source>
</evidence>
<dbReference type="SUPFAM" id="SSF52242">
    <property type="entry name" value="Cobalamin (vitamin B12)-binding domain"/>
    <property type="match status" value="1"/>
</dbReference>
<evidence type="ECO:0000256" key="1">
    <source>
        <dbReference type="ARBA" id="ARBA00010854"/>
    </source>
</evidence>
<dbReference type="PROSITE" id="PS51332">
    <property type="entry name" value="B12_BINDING"/>
    <property type="match status" value="1"/>
</dbReference>
<dbReference type="InterPro" id="IPR050554">
    <property type="entry name" value="Met_Synthase/Corrinoid"/>
</dbReference>
<dbReference type="GO" id="GO:0031419">
    <property type="term" value="F:cobalamin binding"/>
    <property type="evidence" value="ECO:0007669"/>
    <property type="project" value="InterPro"/>
</dbReference>
<dbReference type="SMART" id="SM01018">
    <property type="entry name" value="B12-binding_2"/>
    <property type="match status" value="1"/>
</dbReference>